<name>A0A1N7M7M5_9RHOB</name>
<accession>A0A1N7M7M5</accession>
<protein>
    <submittedName>
        <fullName evidence="2">Uncharacterized protein</fullName>
    </submittedName>
</protein>
<evidence type="ECO:0000313" key="3">
    <source>
        <dbReference type="Proteomes" id="UP000186684"/>
    </source>
</evidence>
<evidence type="ECO:0000313" key="2">
    <source>
        <dbReference type="EMBL" id="SIS82080.1"/>
    </source>
</evidence>
<dbReference type="STRING" id="633194.SAMN05421759_10456"/>
<feature type="compositionally biased region" description="Basic residues" evidence="1">
    <location>
        <begin position="33"/>
        <end position="48"/>
    </location>
</feature>
<sequence>MIDPILTYIEQRLARDLDAAQTLRSGGLERSMRREKRVAARPRFRAAR</sequence>
<feature type="region of interest" description="Disordered" evidence="1">
    <location>
        <begin position="27"/>
        <end position="48"/>
    </location>
</feature>
<dbReference type="Proteomes" id="UP000186684">
    <property type="component" value="Unassembled WGS sequence"/>
</dbReference>
<dbReference type="RefSeq" id="WP_159441619.1">
    <property type="nucleotide sequence ID" value="NZ_FTOQ01000004.1"/>
</dbReference>
<organism evidence="2 3">
    <name type="scientific">Roseivivax lentus</name>
    <dbReference type="NCBI Taxonomy" id="633194"/>
    <lineage>
        <taxon>Bacteria</taxon>
        <taxon>Pseudomonadati</taxon>
        <taxon>Pseudomonadota</taxon>
        <taxon>Alphaproteobacteria</taxon>
        <taxon>Rhodobacterales</taxon>
        <taxon>Roseobacteraceae</taxon>
        <taxon>Roseivivax</taxon>
    </lineage>
</organism>
<proteinExistence type="predicted"/>
<reference evidence="3" key="1">
    <citation type="submission" date="2017-01" db="EMBL/GenBank/DDBJ databases">
        <authorList>
            <person name="Varghese N."/>
            <person name="Submissions S."/>
        </authorList>
    </citation>
    <scope>NUCLEOTIDE SEQUENCE [LARGE SCALE GENOMIC DNA]</scope>
    <source>
        <strain evidence="3">DSM 29430</strain>
    </source>
</reference>
<keyword evidence="3" id="KW-1185">Reference proteome</keyword>
<evidence type="ECO:0000256" key="1">
    <source>
        <dbReference type="SAM" id="MobiDB-lite"/>
    </source>
</evidence>
<dbReference type="EMBL" id="FTOQ01000004">
    <property type="protein sequence ID" value="SIS82080.1"/>
    <property type="molecule type" value="Genomic_DNA"/>
</dbReference>
<gene>
    <name evidence="2" type="ORF">SAMN05421759_10456</name>
</gene>
<dbReference type="AlphaFoldDB" id="A0A1N7M7M5"/>